<dbReference type="Proteomes" id="UP000015042">
    <property type="component" value="Chromosome"/>
</dbReference>
<gene>
    <name evidence="2" type="ORF">A464_470</name>
</gene>
<name>S5MM50_SALBN</name>
<dbReference type="EMBL" id="CP006608">
    <property type="protein sequence ID" value="AGR57656.1"/>
    <property type="molecule type" value="Genomic_DNA"/>
</dbReference>
<organism evidence="2 3">
    <name type="scientific">Salmonella bongori N268-08</name>
    <dbReference type="NCBI Taxonomy" id="1197719"/>
    <lineage>
        <taxon>Bacteria</taxon>
        <taxon>Pseudomonadati</taxon>
        <taxon>Pseudomonadota</taxon>
        <taxon>Gammaproteobacteria</taxon>
        <taxon>Enterobacterales</taxon>
        <taxon>Enterobacteriaceae</taxon>
        <taxon>Salmonella</taxon>
    </lineage>
</organism>
<protein>
    <submittedName>
        <fullName evidence="2">Uncharacterized protein</fullName>
    </submittedName>
</protein>
<dbReference type="PATRIC" id="fig|1197719.3.peg.470"/>
<proteinExistence type="predicted"/>
<sequence length="48" mass="5140">MAVIYGMTLATLCYLNNYAISQGQRTAVFIVVAMVSLVFGCMAGRGYA</sequence>
<feature type="transmembrane region" description="Helical" evidence="1">
    <location>
        <begin position="27"/>
        <end position="47"/>
    </location>
</feature>
<evidence type="ECO:0000313" key="3">
    <source>
        <dbReference type="Proteomes" id="UP000015042"/>
    </source>
</evidence>
<accession>S5MM50</accession>
<reference evidence="2 3" key="1">
    <citation type="submission" date="2013-07" db="EMBL/GenBank/DDBJ databases">
        <title>Genome sequence of Salmonella bongori N268-08 - a rare clinical isolate.</title>
        <authorList>
            <person name="Marti R."/>
            <person name="Hagens S."/>
            <person name="Loessner M.J."/>
            <person name="Klumpp J."/>
        </authorList>
    </citation>
    <scope>NUCLEOTIDE SEQUENCE [LARGE SCALE GENOMIC DNA]</scope>
    <source>
        <strain evidence="2 3">N268-08</strain>
    </source>
</reference>
<dbReference type="KEGG" id="sbz:A464_470"/>
<evidence type="ECO:0000256" key="1">
    <source>
        <dbReference type="SAM" id="Phobius"/>
    </source>
</evidence>
<keyword evidence="1" id="KW-1133">Transmembrane helix</keyword>
<dbReference type="HOGENOM" id="CLU_3157514_0_0_6"/>
<keyword evidence="1" id="KW-0812">Transmembrane</keyword>
<evidence type="ECO:0000313" key="2">
    <source>
        <dbReference type="EMBL" id="AGR57656.1"/>
    </source>
</evidence>
<keyword evidence="1" id="KW-0472">Membrane</keyword>
<dbReference type="AlphaFoldDB" id="S5MM50"/>